<dbReference type="PANTHER" id="PTHR33240">
    <property type="entry name" value="OS08G0508500 PROTEIN"/>
    <property type="match status" value="1"/>
</dbReference>
<protein>
    <submittedName>
        <fullName evidence="2">Uncharacterized protein</fullName>
    </submittedName>
</protein>
<feature type="compositionally biased region" description="Basic and acidic residues" evidence="1">
    <location>
        <begin position="247"/>
        <end position="261"/>
    </location>
</feature>
<dbReference type="PANTHER" id="PTHR33240:SF8">
    <property type="entry name" value="OS03G0439900 PROTEIN"/>
    <property type="match status" value="1"/>
</dbReference>
<evidence type="ECO:0000313" key="2">
    <source>
        <dbReference type="EMBL" id="KAF2542202.1"/>
    </source>
</evidence>
<dbReference type="AlphaFoldDB" id="A0A8S9GF30"/>
<dbReference type="Proteomes" id="UP000712281">
    <property type="component" value="Unassembled WGS sequence"/>
</dbReference>
<sequence>MMAMVEHDELSKVVRRKAEPQGLPGDLRSQETKLHQAYVISGGLEAGDVSHPAVKKNTNGVGDDPETIKLEHPGTNKICFTAEEREKVFVPHHDALVISLTIANCLVKRILVDSGSSCNIIFQATYQGLGLEENALICKATPLIGFSGEIKRTTGETNLPTYAEGETTRHCYQVALKKQAEVAPPSQSKPRAPHTEEPEIEDMDDVPLIEGNSTLSFPPVSRQDPGPRVPDKETLQVPAKRNPGIGPRDRSPFQEMEDFRQGEPSIFPNME</sequence>
<accession>A0A8S9GF30</accession>
<organism evidence="2 3">
    <name type="scientific">Brassica cretica</name>
    <name type="common">Mustard</name>
    <dbReference type="NCBI Taxonomy" id="69181"/>
    <lineage>
        <taxon>Eukaryota</taxon>
        <taxon>Viridiplantae</taxon>
        <taxon>Streptophyta</taxon>
        <taxon>Embryophyta</taxon>
        <taxon>Tracheophyta</taxon>
        <taxon>Spermatophyta</taxon>
        <taxon>Magnoliopsida</taxon>
        <taxon>eudicotyledons</taxon>
        <taxon>Gunneridae</taxon>
        <taxon>Pentapetalae</taxon>
        <taxon>rosids</taxon>
        <taxon>malvids</taxon>
        <taxon>Brassicales</taxon>
        <taxon>Brassicaceae</taxon>
        <taxon>Brassiceae</taxon>
        <taxon>Brassica</taxon>
    </lineage>
</organism>
<name>A0A8S9GF30_BRACR</name>
<dbReference type="EMBL" id="QGKW02002005">
    <property type="protein sequence ID" value="KAF2542202.1"/>
    <property type="molecule type" value="Genomic_DNA"/>
</dbReference>
<proteinExistence type="predicted"/>
<comment type="caution">
    <text evidence="2">The sequence shown here is derived from an EMBL/GenBank/DDBJ whole genome shotgun (WGS) entry which is preliminary data.</text>
</comment>
<reference evidence="2" key="1">
    <citation type="submission" date="2019-12" db="EMBL/GenBank/DDBJ databases">
        <title>Genome sequencing and annotation of Brassica cretica.</title>
        <authorList>
            <person name="Studholme D.J."/>
            <person name="Sarris P.F."/>
        </authorList>
    </citation>
    <scope>NUCLEOTIDE SEQUENCE</scope>
    <source>
        <strain evidence="2">PFS-001/15</strain>
        <tissue evidence="2">Leaf</tissue>
    </source>
</reference>
<feature type="compositionally biased region" description="Acidic residues" evidence="1">
    <location>
        <begin position="198"/>
        <end position="207"/>
    </location>
</feature>
<evidence type="ECO:0000313" key="3">
    <source>
        <dbReference type="Proteomes" id="UP000712281"/>
    </source>
</evidence>
<evidence type="ECO:0000256" key="1">
    <source>
        <dbReference type="SAM" id="MobiDB-lite"/>
    </source>
</evidence>
<feature type="region of interest" description="Disordered" evidence="1">
    <location>
        <begin position="179"/>
        <end position="271"/>
    </location>
</feature>
<gene>
    <name evidence="2" type="ORF">F2Q68_00032834</name>
</gene>